<accession>A0AAU9SIY5</accession>
<keyword evidence="3" id="KW-1185">Reference proteome</keyword>
<evidence type="ECO:0000313" key="3">
    <source>
        <dbReference type="Proteomes" id="UP000836841"/>
    </source>
</evidence>
<reference evidence="2 3" key="1">
    <citation type="submission" date="2022-03" db="EMBL/GenBank/DDBJ databases">
        <authorList>
            <person name="Nunn A."/>
            <person name="Chopra R."/>
            <person name="Nunn A."/>
            <person name="Contreras Garrido A."/>
        </authorList>
    </citation>
    <scope>NUCLEOTIDE SEQUENCE [LARGE SCALE GENOMIC DNA]</scope>
</reference>
<name>A0AAU9SIY5_THLAR</name>
<sequence>MENNKEVKNIADHQEQHPVEAPPPQEYPPNKKYPIADNPLQPPESQRIPVEGIEEEKKTSSEMDLASGEKPEEWCCEWCHALIIATNNMKDVAAVHHVSLSACAWW</sequence>
<proteinExistence type="predicted"/>
<dbReference type="Proteomes" id="UP000836841">
    <property type="component" value="Chromosome 5"/>
</dbReference>
<feature type="region of interest" description="Disordered" evidence="1">
    <location>
        <begin position="1"/>
        <end position="66"/>
    </location>
</feature>
<evidence type="ECO:0000313" key="2">
    <source>
        <dbReference type="EMBL" id="CAH2065069.1"/>
    </source>
</evidence>
<evidence type="ECO:0000256" key="1">
    <source>
        <dbReference type="SAM" id="MobiDB-lite"/>
    </source>
</evidence>
<dbReference type="EMBL" id="OU466861">
    <property type="protein sequence ID" value="CAH2065069.1"/>
    <property type="molecule type" value="Genomic_DNA"/>
</dbReference>
<dbReference type="AlphaFoldDB" id="A0AAU9SIY5"/>
<gene>
    <name evidence="2" type="ORF">TAV2_LOCUS15317</name>
</gene>
<feature type="compositionally biased region" description="Basic and acidic residues" evidence="1">
    <location>
        <begin position="1"/>
        <end position="18"/>
    </location>
</feature>
<organism evidence="2 3">
    <name type="scientific">Thlaspi arvense</name>
    <name type="common">Field penny-cress</name>
    <dbReference type="NCBI Taxonomy" id="13288"/>
    <lineage>
        <taxon>Eukaryota</taxon>
        <taxon>Viridiplantae</taxon>
        <taxon>Streptophyta</taxon>
        <taxon>Embryophyta</taxon>
        <taxon>Tracheophyta</taxon>
        <taxon>Spermatophyta</taxon>
        <taxon>Magnoliopsida</taxon>
        <taxon>eudicotyledons</taxon>
        <taxon>Gunneridae</taxon>
        <taxon>Pentapetalae</taxon>
        <taxon>rosids</taxon>
        <taxon>malvids</taxon>
        <taxon>Brassicales</taxon>
        <taxon>Brassicaceae</taxon>
        <taxon>Thlaspideae</taxon>
        <taxon>Thlaspi</taxon>
    </lineage>
</organism>
<feature type="compositionally biased region" description="Basic and acidic residues" evidence="1">
    <location>
        <begin position="55"/>
        <end position="66"/>
    </location>
</feature>
<protein>
    <submittedName>
        <fullName evidence="2">Uncharacterized protein</fullName>
    </submittedName>
</protein>